<accession>A0AAD5UG73</accession>
<sequence>MSADCPVFYRLYKAMGGTDPTLTETNCCDWRDPIKCSGGRLQQIYLNENQLNGTITREIGKLDGLRLFSVAANNLTGELPPEMAKLSFSVLDIDENNFYGQIPAIQVNTSFGTPRFEMYLNSFSGYIPDSLANANITTIDPGNNNGCPYDSNLCVKTKPLHCENVDFNCTTLPHRFYPDSQTSSSDSGLFAHPLKLIIGIVAIVAVLSLCAIGITFYVSRKKKPISPDSSSYPFPKLNDDIKLEDTQRFVGQQVANSHSVIERQSKGNFSSGTSETAISQYSPSLSTESPLVARQPLDRGWNDTVSARSSKSTFDSRVQSLRQTYRDSSRIPGTPTSSVGSYHSSPRNISPATPANYPSEYPRKYASSIGSPLINPALINSPTITHNVMPPLLFDDSGISANQEKSDIHQSDILNKDEEDTILPPLIHQSFLKTPDDRRDSETLPPVIRHSFLRRNNPKDAFQ</sequence>
<dbReference type="PANTHER" id="PTHR48053">
    <property type="entry name" value="LEUCINE RICH REPEAT FAMILY PROTEIN, EXPRESSED"/>
    <property type="match status" value="1"/>
</dbReference>
<comment type="subcellular location">
    <subcellularLocation>
        <location evidence="1">Membrane</location>
        <topology evidence="1">Single-pass membrane protein</topology>
    </subcellularLocation>
</comment>
<dbReference type="InterPro" id="IPR051716">
    <property type="entry name" value="Plant_RL_S/T_kinase"/>
</dbReference>
<name>A0AAD5UG73_9FUNG</name>
<feature type="compositionally biased region" description="Polar residues" evidence="3">
    <location>
        <begin position="334"/>
        <end position="353"/>
    </location>
</feature>
<evidence type="ECO:0000256" key="1">
    <source>
        <dbReference type="ARBA" id="ARBA00004167"/>
    </source>
</evidence>
<keyword evidence="6" id="KW-1185">Reference proteome</keyword>
<keyword evidence="4" id="KW-0812">Transmembrane</keyword>
<evidence type="ECO:0000313" key="6">
    <source>
        <dbReference type="Proteomes" id="UP001210925"/>
    </source>
</evidence>
<dbReference type="InterPro" id="IPR032675">
    <property type="entry name" value="LRR_dom_sf"/>
</dbReference>
<evidence type="ECO:0000313" key="5">
    <source>
        <dbReference type="EMBL" id="KAJ3253984.1"/>
    </source>
</evidence>
<dbReference type="Gene3D" id="3.80.10.10">
    <property type="entry name" value="Ribonuclease Inhibitor"/>
    <property type="match status" value="1"/>
</dbReference>
<keyword evidence="4" id="KW-1133">Transmembrane helix</keyword>
<evidence type="ECO:0000256" key="2">
    <source>
        <dbReference type="ARBA" id="ARBA00022729"/>
    </source>
</evidence>
<protein>
    <submittedName>
        <fullName evidence="5">Uncharacterized protein</fullName>
    </submittedName>
</protein>
<dbReference type="GO" id="GO:0016020">
    <property type="term" value="C:membrane"/>
    <property type="evidence" value="ECO:0007669"/>
    <property type="project" value="UniProtKB-SubCell"/>
</dbReference>
<keyword evidence="2" id="KW-0732">Signal</keyword>
<evidence type="ECO:0000256" key="3">
    <source>
        <dbReference type="SAM" id="MobiDB-lite"/>
    </source>
</evidence>
<dbReference type="PANTHER" id="PTHR48053:SF71">
    <property type="entry name" value="LEUCINE RICH REPEAT FAMILY PROTEIN, EXPRESSED"/>
    <property type="match status" value="1"/>
</dbReference>
<dbReference type="AlphaFoldDB" id="A0AAD5UG73"/>
<keyword evidence="4" id="KW-0472">Membrane</keyword>
<evidence type="ECO:0000256" key="4">
    <source>
        <dbReference type="SAM" id="Phobius"/>
    </source>
</evidence>
<dbReference type="EMBL" id="JADGKB010000095">
    <property type="protein sequence ID" value="KAJ3253984.1"/>
    <property type="molecule type" value="Genomic_DNA"/>
</dbReference>
<reference evidence="5" key="1">
    <citation type="submission" date="2020-05" db="EMBL/GenBank/DDBJ databases">
        <title>Phylogenomic resolution of chytrid fungi.</title>
        <authorList>
            <person name="Stajich J.E."/>
            <person name="Amses K."/>
            <person name="Simmons R."/>
            <person name="Seto K."/>
            <person name="Myers J."/>
            <person name="Bonds A."/>
            <person name="Quandt C.A."/>
            <person name="Barry K."/>
            <person name="Liu P."/>
            <person name="Grigoriev I."/>
            <person name="Longcore J.E."/>
            <person name="James T.Y."/>
        </authorList>
    </citation>
    <scope>NUCLEOTIDE SEQUENCE</scope>
    <source>
        <strain evidence="5">PLAUS21</strain>
    </source>
</reference>
<organism evidence="5 6">
    <name type="scientific">Boothiomyces macroporosus</name>
    <dbReference type="NCBI Taxonomy" id="261099"/>
    <lineage>
        <taxon>Eukaryota</taxon>
        <taxon>Fungi</taxon>
        <taxon>Fungi incertae sedis</taxon>
        <taxon>Chytridiomycota</taxon>
        <taxon>Chytridiomycota incertae sedis</taxon>
        <taxon>Chytridiomycetes</taxon>
        <taxon>Rhizophydiales</taxon>
        <taxon>Terramycetaceae</taxon>
        <taxon>Boothiomyces</taxon>
    </lineage>
</organism>
<proteinExistence type="predicted"/>
<feature type="region of interest" description="Disordered" evidence="3">
    <location>
        <begin position="323"/>
        <end position="356"/>
    </location>
</feature>
<feature type="transmembrane region" description="Helical" evidence="4">
    <location>
        <begin position="196"/>
        <end position="218"/>
    </location>
</feature>
<comment type="caution">
    <text evidence="5">The sequence shown here is derived from an EMBL/GenBank/DDBJ whole genome shotgun (WGS) entry which is preliminary data.</text>
</comment>
<dbReference type="Proteomes" id="UP001210925">
    <property type="component" value="Unassembled WGS sequence"/>
</dbReference>
<dbReference type="SUPFAM" id="SSF52058">
    <property type="entry name" value="L domain-like"/>
    <property type="match status" value="1"/>
</dbReference>
<gene>
    <name evidence="5" type="ORF">HK103_007588</name>
</gene>